<dbReference type="EMBL" id="FOCL01000001">
    <property type="protein sequence ID" value="SEM83086.1"/>
    <property type="molecule type" value="Genomic_DNA"/>
</dbReference>
<dbReference type="InterPro" id="IPR013783">
    <property type="entry name" value="Ig-like_fold"/>
</dbReference>
<dbReference type="STRING" id="551995.SAMN05192574_101944"/>
<comment type="similarity">
    <text evidence="1">Belongs to the glycosyl hydrolase 66 family.</text>
</comment>
<dbReference type="InterPro" id="IPR013780">
    <property type="entry name" value="Glyco_hydro_b"/>
</dbReference>
<accession>A0A1H8BJX8</accession>
<dbReference type="Gene3D" id="2.60.40.1180">
    <property type="entry name" value="Golgi alpha-mannosidase II"/>
    <property type="match status" value="1"/>
</dbReference>
<dbReference type="InterPro" id="IPR025092">
    <property type="entry name" value="Glyco_hydro_66"/>
</dbReference>
<proteinExistence type="inferred from homology"/>
<evidence type="ECO:0000313" key="3">
    <source>
        <dbReference type="EMBL" id="SEM83086.1"/>
    </source>
</evidence>
<gene>
    <name evidence="3" type="ORF">SAMN05192574_101944</name>
</gene>
<dbReference type="PROSITE" id="PS51257">
    <property type="entry name" value="PROKAR_LIPOPROTEIN"/>
    <property type="match status" value="1"/>
</dbReference>
<dbReference type="RefSeq" id="WP_244280848.1">
    <property type="nucleotide sequence ID" value="NZ_FOCL01000001.1"/>
</dbReference>
<evidence type="ECO:0000256" key="1">
    <source>
        <dbReference type="ARBA" id="ARBA00010837"/>
    </source>
</evidence>
<dbReference type="Pfam" id="PF13199">
    <property type="entry name" value="Glyco_hydro_66"/>
    <property type="match status" value="1"/>
</dbReference>
<reference evidence="4" key="1">
    <citation type="submission" date="2016-10" db="EMBL/GenBank/DDBJ databases">
        <authorList>
            <person name="Varghese N."/>
            <person name="Submissions S."/>
        </authorList>
    </citation>
    <scope>NUCLEOTIDE SEQUENCE [LARGE SCALE GENOMIC DNA]</scope>
    <source>
        <strain evidence="4">Gh-48</strain>
    </source>
</reference>
<evidence type="ECO:0000256" key="2">
    <source>
        <dbReference type="ARBA" id="ARBA00022729"/>
    </source>
</evidence>
<protein>
    <submittedName>
        <fullName evidence="3">Dextranase</fullName>
    </submittedName>
</protein>
<dbReference type="CDD" id="cd14745">
    <property type="entry name" value="GH66"/>
    <property type="match status" value="1"/>
</dbReference>
<dbReference type="Gene3D" id="3.20.20.80">
    <property type="entry name" value="Glycosidases"/>
    <property type="match status" value="1"/>
</dbReference>
<dbReference type="Gene3D" id="2.60.40.10">
    <property type="entry name" value="Immunoglobulins"/>
    <property type="match status" value="1"/>
</dbReference>
<sequence>MKIYSAGVLMMLAAISCGCKKDKLVDNTDLIKTITTTNLAGISTDKAFYKPGDEIVFTLDKALPATAKVRYKQSGTIVQSATVTGTSWKWTAPTADFTGYMVELFDTVNGQEKIYGTIAVDVSSDPARFPRNGFLSAYGKLSDADIKTVMSSLNRYHMNYVQFQDWEYKHHEPLAGTVAKPDASWKDIANRDNYLATVQGYITAAHSYNMKTLHYNLAYGSLNDAAADGVNEQWYLFDDATHSEKEVASLPQPPFKSDLYIMDPSNTGWQQYLAGKTNDMYKVFNFDGYQIDQLGNRDKTLYNYSGGTVDLPTAFNSFIKAMKVASPTKSLVMNAVTQYGQPQIADAPVDFLYSEVWPPNEGYKDLVDIIKSNDALTGGTKKSVLAAYMDYDLAANPGYFSTPGVLFTDAVIFAHGGSHLELGEHMLGKEYFPNNNLQMRDDLKVAMVSYYDFLTAYENLLRDGGTFNNPAITPGDSQTKLNNFPPQTGQVSVIGKDFGNKQVIHLINFANAASFDWRDRNGTQAVPHPVSNGRFNFTSAKTVKKIWVASPDIDGGASKDVAYTQSGNAVTFTLPMLKYWDMIVVEYQ</sequence>
<keyword evidence="4" id="KW-1185">Reference proteome</keyword>
<dbReference type="AlphaFoldDB" id="A0A1H8BJX8"/>
<evidence type="ECO:0000313" key="4">
    <source>
        <dbReference type="Proteomes" id="UP000198942"/>
    </source>
</evidence>
<name>A0A1H8BJX8_9SPHI</name>
<organism evidence="3 4">
    <name type="scientific">Mucilaginibacter gossypiicola</name>
    <dbReference type="NCBI Taxonomy" id="551995"/>
    <lineage>
        <taxon>Bacteria</taxon>
        <taxon>Pseudomonadati</taxon>
        <taxon>Bacteroidota</taxon>
        <taxon>Sphingobacteriia</taxon>
        <taxon>Sphingobacteriales</taxon>
        <taxon>Sphingobacteriaceae</taxon>
        <taxon>Mucilaginibacter</taxon>
    </lineage>
</organism>
<dbReference type="Proteomes" id="UP000198942">
    <property type="component" value="Unassembled WGS sequence"/>
</dbReference>
<keyword evidence="2" id="KW-0732">Signal</keyword>